<evidence type="ECO:0008006" key="12">
    <source>
        <dbReference type="Google" id="ProtNLM"/>
    </source>
</evidence>
<name>A0A9Q1EBV2_SYNKA</name>
<dbReference type="Gene3D" id="1.10.533.10">
    <property type="entry name" value="Death Domain, Fas"/>
    <property type="match status" value="1"/>
</dbReference>
<dbReference type="InterPro" id="IPR001870">
    <property type="entry name" value="B30.2/SPRY"/>
</dbReference>
<evidence type="ECO:0000259" key="8">
    <source>
        <dbReference type="PROSITE" id="PS50824"/>
    </source>
</evidence>
<dbReference type="Proteomes" id="UP001152622">
    <property type="component" value="Chromosome 20"/>
</dbReference>
<dbReference type="InterPro" id="IPR041267">
    <property type="entry name" value="NLRP_HD2"/>
</dbReference>
<dbReference type="InterPro" id="IPR011029">
    <property type="entry name" value="DEATH-like_dom_sf"/>
</dbReference>
<dbReference type="SMART" id="SM00368">
    <property type="entry name" value="LRR_RI"/>
    <property type="match status" value="5"/>
</dbReference>
<evidence type="ECO:0000256" key="2">
    <source>
        <dbReference type="ARBA" id="ARBA00022490"/>
    </source>
</evidence>
<reference evidence="10" key="1">
    <citation type="journal article" date="2023" name="Science">
        <title>Genome structures resolve the early diversification of teleost fishes.</title>
        <authorList>
            <person name="Parey E."/>
            <person name="Louis A."/>
            <person name="Montfort J."/>
            <person name="Bouchez O."/>
            <person name="Roques C."/>
            <person name="Iampietro C."/>
            <person name="Lluch J."/>
            <person name="Castinel A."/>
            <person name="Donnadieu C."/>
            <person name="Desvignes T."/>
            <person name="Floi Bucao C."/>
            <person name="Jouanno E."/>
            <person name="Wen M."/>
            <person name="Mejri S."/>
            <person name="Dirks R."/>
            <person name="Jansen H."/>
            <person name="Henkel C."/>
            <person name="Chen W.J."/>
            <person name="Zahm M."/>
            <person name="Cabau C."/>
            <person name="Klopp C."/>
            <person name="Thompson A.W."/>
            <person name="Robinson-Rechavi M."/>
            <person name="Braasch I."/>
            <person name="Lecointre G."/>
            <person name="Bobe J."/>
            <person name="Postlethwait J.H."/>
            <person name="Berthelot C."/>
            <person name="Roest Crollius H."/>
            <person name="Guiguen Y."/>
        </authorList>
    </citation>
    <scope>NUCLEOTIDE SEQUENCE</scope>
    <source>
        <strain evidence="10">WJC10195</strain>
    </source>
</reference>
<dbReference type="SUPFAM" id="SSF47986">
    <property type="entry name" value="DEATH domain"/>
    <property type="match status" value="1"/>
</dbReference>
<dbReference type="SUPFAM" id="SSF49899">
    <property type="entry name" value="Concanavalin A-like lectins/glucanases"/>
    <property type="match status" value="1"/>
</dbReference>
<evidence type="ECO:0000313" key="10">
    <source>
        <dbReference type="EMBL" id="KAJ8335963.1"/>
    </source>
</evidence>
<dbReference type="Pfam" id="PF17776">
    <property type="entry name" value="NLRC4_HD2"/>
    <property type="match status" value="1"/>
</dbReference>
<keyword evidence="3" id="KW-0433">Leucine-rich repeat</keyword>
<dbReference type="InterPro" id="IPR004020">
    <property type="entry name" value="DAPIN"/>
</dbReference>
<dbReference type="InterPro" id="IPR029495">
    <property type="entry name" value="NACHT-assoc"/>
</dbReference>
<dbReference type="Pfam" id="PF14484">
    <property type="entry name" value="FISNA"/>
    <property type="match status" value="1"/>
</dbReference>
<evidence type="ECO:0000256" key="4">
    <source>
        <dbReference type="ARBA" id="ARBA00022737"/>
    </source>
</evidence>
<dbReference type="Pfam" id="PF02758">
    <property type="entry name" value="PYRIN"/>
    <property type="match status" value="1"/>
</dbReference>
<keyword evidence="4" id="KW-0677">Repeat</keyword>
<dbReference type="InterPro" id="IPR051261">
    <property type="entry name" value="NLR"/>
</dbReference>
<dbReference type="SMART" id="SM01288">
    <property type="entry name" value="FISNA"/>
    <property type="match status" value="1"/>
</dbReference>
<keyword evidence="6" id="KW-0067">ATP-binding</keyword>
<dbReference type="Pfam" id="PF17779">
    <property type="entry name" value="WHD_NOD2"/>
    <property type="match status" value="1"/>
</dbReference>
<evidence type="ECO:0000259" key="7">
    <source>
        <dbReference type="PROSITE" id="PS50188"/>
    </source>
</evidence>
<proteinExistence type="predicted"/>
<dbReference type="PROSITE" id="PS50837">
    <property type="entry name" value="NACHT"/>
    <property type="match status" value="1"/>
</dbReference>
<evidence type="ECO:0000256" key="6">
    <source>
        <dbReference type="ARBA" id="ARBA00022840"/>
    </source>
</evidence>
<keyword evidence="5" id="KW-0547">Nucleotide-binding</keyword>
<dbReference type="Pfam" id="PF05729">
    <property type="entry name" value="NACHT"/>
    <property type="match status" value="1"/>
</dbReference>
<evidence type="ECO:0000259" key="9">
    <source>
        <dbReference type="PROSITE" id="PS50837"/>
    </source>
</evidence>
<feature type="domain" description="B30.2/SPRY" evidence="7">
    <location>
        <begin position="873"/>
        <end position="1053"/>
    </location>
</feature>
<dbReference type="InterPro" id="IPR001611">
    <property type="entry name" value="Leu-rich_rpt"/>
</dbReference>
<gene>
    <name evidence="10" type="ORF">SKAU_G00393060</name>
</gene>
<dbReference type="SUPFAM" id="SSF52047">
    <property type="entry name" value="RNI-like"/>
    <property type="match status" value="1"/>
</dbReference>
<dbReference type="Pfam" id="PF13516">
    <property type="entry name" value="LRR_6"/>
    <property type="match status" value="2"/>
</dbReference>
<keyword evidence="2" id="KW-0963">Cytoplasm</keyword>
<dbReference type="PRINTS" id="PR01407">
    <property type="entry name" value="BUTYPHLNCDUF"/>
</dbReference>
<dbReference type="InterPro" id="IPR003877">
    <property type="entry name" value="SPRY_dom"/>
</dbReference>
<dbReference type="AlphaFoldDB" id="A0A9Q1EBV2"/>
<sequence length="1053" mass="118973">LLLECLDDLVIDQLDRFNSYLSHEPPQEYNPIPRSYLEKLNRTTTVKEMLERYDREGAVKVTLYILEKMGLNEEAASLRRGMESMAITDSQPCPPLAVIHDASLRAVQDKLKAKLRKRYEHIFEGVAKKGRSALLIKVYTEVFITEGECGQVNNEHEVWNIEAVSKNTLAEEVQIECNRIFQPLPGEEDHFRSVLTKGIAGIGKTVSVQKFILDWVEGKANRDIHLIFPLPFRELNLMKDRKISLLGLIQHYHPEMKLCKTVDLNSSSVLFIFDGLDECRLPLNFDDNETWYDETEALSVDMLLTNLILGNLLPSSLLWITSRPAAANLIPHECIQRVTEVRGFNDPQKEEYFWKRFNNQELASKIISHIKSSRSLHIMCHIPVFCWISATVLERLLDKSEVGQIPKTLTQMYTQFLCIQIMIKNQKYHRSHETNTKEMQETDREITVNLGKLAFQNLEKNNLIFYEQDLKESGIDASKTPEYSGLYTEIFKEELGPYEDKTFCFVHLSIQEYLAALSVHFLYATNKENPLNLDMSKHTNPDGGIILSAVHRSAMDKALQSPNGHLDLFLRFLLGISLDSQALSGLLPLTGSSSQNVMETIKYIKEKISKSPSPERTINLFHCLSELNDDSLVQEIQSYVESNSLSYQKLSPDQCSALAYVLVMSEKQVDVLDLKKYNTTQAGYRRLLPVLKHARAALLQFCDLTPALCSLLILVLKSPTSLLRELDLGYNRKLGDKGVKLLCAGLLTPHYRLQTLGLGDCSLTKGCCEDLASVLRSRHSELRELDLRSNDLLDCGVTALSAGLEDPLCKLQKLGLSGCGVTERGCHPLASALQSNPSHLIELDLSYNHPGDLGVKALSARLEDPGCALEKLILDHGGECRIKSGMHKYDCHLTLDSNTATPNVVLSEGNRKACRKFKNYDGKKTPSVLCKEPLTDRYYWEVEWGPGSLEVGVAYQIPTNDCTSLGNDDQSWAIRCDPEQIRAWHNDKVAHIMKHHPHVKNRAGVYLDWPTGILAFYKISSKGPIHLHTYHATFTKPLYPAFALSVDVPMALY</sequence>
<dbReference type="GO" id="GO:0005737">
    <property type="term" value="C:cytoplasm"/>
    <property type="evidence" value="ECO:0007669"/>
    <property type="project" value="UniProtKB-SubCell"/>
</dbReference>
<dbReference type="InterPro" id="IPR013320">
    <property type="entry name" value="ConA-like_dom_sf"/>
</dbReference>
<protein>
    <recommendedName>
        <fullName evidence="12">NACHT, LRR and PYD domains-containing protein 12-like</fullName>
    </recommendedName>
</protein>
<dbReference type="Gene3D" id="2.60.120.920">
    <property type="match status" value="1"/>
</dbReference>
<comment type="subcellular location">
    <subcellularLocation>
        <location evidence="1">Cytoplasm</location>
    </subcellularLocation>
</comment>
<dbReference type="FunFam" id="3.40.50.300:FF:000210">
    <property type="entry name" value="Si:dkey-16p6.1"/>
    <property type="match status" value="1"/>
</dbReference>
<dbReference type="CDD" id="cd08321">
    <property type="entry name" value="Pyrin_ASC-like"/>
    <property type="match status" value="1"/>
</dbReference>
<keyword evidence="11" id="KW-1185">Reference proteome</keyword>
<dbReference type="SMART" id="SM00449">
    <property type="entry name" value="SPRY"/>
    <property type="match status" value="1"/>
</dbReference>
<feature type="domain" description="NACHT" evidence="9">
    <location>
        <begin position="192"/>
        <end position="326"/>
    </location>
</feature>
<dbReference type="SMART" id="SM01289">
    <property type="entry name" value="PYRIN"/>
    <property type="match status" value="1"/>
</dbReference>
<dbReference type="InterPro" id="IPR027417">
    <property type="entry name" value="P-loop_NTPase"/>
</dbReference>
<dbReference type="EMBL" id="JAINUF010000020">
    <property type="protein sequence ID" value="KAJ8335963.1"/>
    <property type="molecule type" value="Genomic_DNA"/>
</dbReference>
<accession>A0A9Q1EBV2</accession>
<dbReference type="Gene3D" id="3.80.10.10">
    <property type="entry name" value="Ribonuclease Inhibitor"/>
    <property type="match status" value="1"/>
</dbReference>
<dbReference type="PROSITE" id="PS50188">
    <property type="entry name" value="B302_SPRY"/>
    <property type="match status" value="1"/>
</dbReference>
<organism evidence="10 11">
    <name type="scientific">Synaphobranchus kaupii</name>
    <name type="common">Kaup's arrowtooth eel</name>
    <dbReference type="NCBI Taxonomy" id="118154"/>
    <lineage>
        <taxon>Eukaryota</taxon>
        <taxon>Metazoa</taxon>
        <taxon>Chordata</taxon>
        <taxon>Craniata</taxon>
        <taxon>Vertebrata</taxon>
        <taxon>Euteleostomi</taxon>
        <taxon>Actinopterygii</taxon>
        <taxon>Neopterygii</taxon>
        <taxon>Teleostei</taxon>
        <taxon>Anguilliformes</taxon>
        <taxon>Synaphobranchidae</taxon>
        <taxon>Synaphobranchus</taxon>
    </lineage>
</organism>
<comment type="caution">
    <text evidence="10">The sequence shown here is derived from an EMBL/GenBank/DDBJ whole genome shotgun (WGS) entry which is preliminary data.</text>
</comment>
<dbReference type="InterPro" id="IPR041075">
    <property type="entry name" value="NOD1/2_WH"/>
</dbReference>
<dbReference type="Pfam" id="PF00622">
    <property type="entry name" value="SPRY"/>
    <property type="match status" value="1"/>
</dbReference>
<evidence type="ECO:0000256" key="1">
    <source>
        <dbReference type="ARBA" id="ARBA00004496"/>
    </source>
</evidence>
<evidence type="ECO:0000256" key="5">
    <source>
        <dbReference type="ARBA" id="ARBA00022741"/>
    </source>
</evidence>
<dbReference type="InterPro" id="IPR043136">
    <property type="entry name" value="B30.2/SPRY_sf"/>
</dbReference>
<dbReference type="GO" id="GO:0005524">
    <property type="term" value="F:ATP binding"/>
    <property type="evidence" value="ECO:0007669"/>
    <property type="project" value="UniProtKB-KW"/>
</dbReference>
<dbReference type="OrthoDB" id="120976at2759"/>
<evidence type="ECO:0000313" key="11">
    <source>
        <dbReference type="Proteomes" id="UP001152622"/>
    </source>
</evidence>
<dbReference type="InterPro" id="IPR003879">
    <property type="entry name" value="Butyrophylin_SPRY"/>
</dbReference>
<feature type="domain" description="Pyrin" evidence="8">
    <location>
        <begin position="1"/>
        <end position="84"/>
    </location>
</feature>
<dbReference type="InterPro" id="IPR032675">
    <property type="entry name" value="LRR_dom_sf"/>
</dbReference>
<feature type="non-terminal residue" evidence="10">
    <location>
        <position position="1053"/>
    </location>
</feature>
<dbReference type="PROSITE" id="PS50824">
    <property type="entry name" value="DAPIN"/>
    <property type="match status" value="1"/>
</dbReference>
<dbReference type="Gene3D" id="3.40.50.300">
    <property type="entry name" value="P-loop containing nucleotide triphosphate hydrolases"/>
    <property type="match status" value="1"/>
</dbReference>
<dbReference type="InterPro" id="IPR007111">
    <property type="entry name" value="NACHT_NTPase"/>
</dbReference>
<evidence type="ECO:0000256" key="3">
    <source>
        <dbReference type="ARBA" id="ARBA00022614"/>
    </source>
</evidence>
<dbReference type="PANTHER" id="PTHR24106">
    <property type="entry name" value="NACHT, LRR AND CARD DOMAINS-CONTAINING"/>
    <property type="match status" value="1"/>
</dbReference>